<dbReference type="PANTHER" id="PTHR23268">
    <property type="entry name" value="T-CELL RECEPTOR BETA CHAIN"/>
    <property type="match status" value="1"/>
</dbReference>
<keyword evidence="5" id="KW-1185">Reference proteome</keyword>
<accession>A0A667HR44</accession>
<dbReference type="Pfam" id="PF07686">
    <property type="entry name" value="V-set"/>
    <property type="match status" value="1"/>
</dbReference>
<dbReference type="Proteomes" id="UP000472241">
    <property type="component" value="Unplaced"/>
</dbReference>
<evidence type="ECO:0000259" key="3">
    <source>
        <dbReference type="PROSITE" id="PS50835"/>
    </source>
</evidence>
<dbReference type="Gene3D" id="2.60.40.10">
    <property type="entry name" value="Immunoglobulins"/>
    <property type="match status" value="1"/>
</dbReference>
<proteinExistence type="predicted"/>
<keyword evidence="2" id="KW-0391">Immunity</keyword>
<dbReference type="InterPro" id="IPR050413">
    <property type="entry name" value="TCR_beta_variable"/>
</dbReference>
<evidence type="ECO:0000256" key="1">
    <source>
        <dbReference type="ARBA" id="ARBA00022729"/>
    </source>
</evidence>
<organism evidence="4 5">
    <name type="scientific">Lynx canadensis</name>
    <name type="common">Canada lynx</name>
    <name type="synonym">Felis canadensis</name>
    <dbReference type="NCBI Taxonomy" id="61383"/>
    <lineage>
        <taxon>Eukaryota</taxon>
        <taxon>Metazoa</taxon>
        <taxon>Chordata</taxon>
        <taxon>Craniata</taxon>
        <taxon>Vertebrata</taxon>
        <taxon>Euteleostomi</taxon>
        <taxon>Mammalia</taxon>
        <taxon>Eutheria</taxon>
        <taxon>Laurasiatheria</taxon>
        <taxon>Carnivora</taxon>
        <taxon>Feliformia</taxon>
        <taxon>Felidae</taxon>
        <taxon>Felinae</taxon>
        <taxon>Lynx</taxon>
    </lineage>
</organism>
<reference evidence="4" key="2">
    <citation type="submission" date="2025-09" db="UniProtKB">
        <authorList>
            <consortium name="Ensembl"/>
        </authorList>
    </citation>
    <scope>IDENTIFICATION</scope>
</reference>
<evidence type="ECO:0000313" key="4">
    <source>
        <dbReference type="Ensembl" id="ENSLCNP00005022895.1"/>
    </source>
</evidence>
<dbReference type="InterPro" id="IPR003599">
    <property type="entry name" value="Ig_sub"/>
</dbReference>
<feature type="domain" description="Ig-like" evidence="3">
    <location>
        <begin position="14"/>
        <end position="127"/>
    </location>
</feature>
<sequence length="142" mass="15343">AGGGGHLPKGKGFPGDTAVTQTPKHLVAATGSKGTLKCEQRLGHNAMYWYKQSAQRPPKLMFAYSYKELAENDSVPSRFTPECSDSSHLHLHVAALQPEDSAVYLCASSEDTAPHLQPAHKPSLYVSASFPATRMLLLPKKV</sequence>
<reference evidence="4" key="1">
    <citation type="submission" date="2025-08" db="UniProtKB">
        <authorList>
            <consortium name="Ensembl"/>
        </authorList>
    </citation>
    <scope>IDENTIFICATION</scope>
</reference>
<evidence type="ECO:0000313" key="5">
    <source>
        <dbReference type="Proteomes" id="UP000472241"/>
    </source>
</evidence>
<dbReference type="InterPro" id="IPR036179">
    <property type="entry name" value="Ig-like_dom_sf"/>
</dbReference>
<dbReference type="SMART" id="SM00406">
    <property type="entry name" value="IGv"/>
    <property type="match status" value="1"/>
</dbReference>
<dbReference type="PROSITE" id="PS50835">
    <property type="entry name" value="IG_LIKE"/>
    <property type="match status" value="1"/>
</dbReference>
<dbReference type="SMART" id="SM00409">
    <property type="entry name" value="IG"/>
    <property type="match status" value="1"/>
</dbReference>
<dbReference type="PANTHER" id="PTHR23268:SF40">
    <property type="entry name" value="T CELL RECEPTOR BETA VARIABLE 4-1"/>
    <property type="match status" value="1"/>
</dbReference>
<dbReference type="InterPro" id="IPR013106">
    <property type="entry name" value="Ig_V-set"/>
</dbReference>
<dbReference type="GO" id="GO:0002376">
    <property type="term" value="P:immune system process"/>
    <property type="evidence" value="ECO:0007669"/>
    <property type="project" value="UniProtKB-KW"/>
</dbReference>
<dbReference type="InterPro" id="IPR007110">
    <property type="entry name" value="Ig-like_dom"/>
</dbReference>
<dbReference type="InterPro" id="IPR013783">
    <property type="entry name" value="Ig-like_fold"/>
</dbReference>
<protein>
    <recommendedName>
        <fullName evidence="3">Ig-like domain-containing protein</fullName>
    </recommendedName>
</protein>
<dbReference type="Ensembl" id="ENSLCNT00005025588.1">
    <property type="protein sequence ID" value="ENSLCNP00005022895.1"/>
    <property type="gene ID" value="ENSLCNG00005014895.1"/>
</dbReference>
<dbReference type="GO" id="GO:0007166">
    <property type="term" value="P:cell surface receptor signaling pathway"/>
    <property type="evidence" value="ECO:0007669"/>
    <property type="project" value="TreeGrafter"/>
</dbReference>
<dbReference type="SUPFAM" id="SSF48726">
    <property type="entry name" value="Immunoglobulin"/>
    <property type="match status" value="1"/>
</dbReference>
<name>A0A667HR44_LYNCA</name>
<dbReference type="GO" id="GO:0005886">
    <property type="term" value="C:plasma membrane"/>
    <property type="evidence" value="ECO:0007669"/>
    <property type="project" value="TreeGrafter"/>
</dbReference>
<keyword evidence="1" id="KW-0732">Signal</keyword>
<dbReference type="AlphaFoldDB" id="A0A667HR44"/>
<evidence type="ECO:0000256" key="2">
    <source>
        <dbReference type="ARBA" id="ARBA00022859"/>
    </source>
</evidence>